<gene>
    <name evidence="3" type="ORF">Ari01nite_87550</name>
</gene>
<organism evidence="3 4">
    <name type="scientific">Paractinoplanes rishiriensis</name>
    <dbReference type="NCBI Taxonomy" id="1050105"/>
    <lineage>
        <taxon>Bacteria</taxon>
        <taxon>Bacillati</taxon>
        <taxon>Actinomycetota</taxon>
        <taxon>Actinomycetes</taxon>
        <taxon>Micromonosporales</taxon>
        <taxon>Micromonosporaceae</taxon>
        <taxon>Paractinoplanes</taxon>
    </lineage>
</organism>
<accession>A0A919K9G9</accession>
<dbReference type="Gene3D" id="2.120.10.10">
    <property type="match status" value="1"/>
</dbReference>
<dbReference type="CDD" id="cd00161">
    <property type="entry name" value="beta-trefoil_Ricin-like"/>
    <property type="match status" value="1"/>
</dbReference>
<dbReference type="SMART" id="SM00458">
    <property type="entry name" value="RICIN"/>
    <property type="match status" value="1"/>
</dbReference>
<evidence type="ECO:0000313" key="3">
    <source>
        <dbReference type="EMBL" id="GIF01291.1"/>
    </source>
</evidence>
<dbReference type="PANTHER" id="PTHR38792:SF3">
    <property type="entry name" value="BNR_ASP-BOX REPEAT DOMAIN PROTEIN (AFU_ORTHOLOGUE AFUA_7G06430)-RELATED"/>
    <property type="match status" value="1"/>
</dbReference>
<keyword evidence="4" id="KW-1185">Reference proteome</keyword>
<dbReference type="SUPFAM" id="SSF50939">
    <property type="entry name" value="Sialidases"/>
    <property type="match status" value="1"/>
</dbReference>
<dbReference type="AlphaFoldDB" id="A0A919K9G9"/>
<keyword evidence="1" id="KW-0732">Signal</keyword>
<dbReference type="InterPro" id="IPR035992">
    <property type="entry name" value="Ricin_B-like_lectins"/>
</dbReference>
<feature type="chain" id="PRO_5037525298" description="Ricin B lectin domain-containing protein" evidence="1">
    <location>
        <begin position="31"/>
        <end position="596"/>
    </location>
</feature>
<evidence type="ECO:0000313" key="4">
    <source>
        <dbReference type="Proteomes" id="UP000636960"/>
    </source>
</evidence>
<comment type="caution">
    <text evidence="3">The sequence shown here is derived from an EMBL/GenBank/DDBJ whole genome shotgun (WGS) entry which is preliminary data.</text>
</comment>
<dbReference type="InterPro" id="IPR000772">
    <property type="entry name" value="Ricin_B_lectin"/>
</dbReference>
<feature type="domain" description="Ricin B lectin" evidence="2">
    <location>
        <begin position="458"/>
        <end position="594"/>
    </location>
</feature>
<dbReference type="CDD" id="cd15482">
    <property type="entry name" value="Sialidase_non-viral"/>
    <property type="match status" value="1"/>
</dbReference>
<dbReference type="SUPFAM" id="SSF50370">
    <property type="entry name" value="Ricin B-like lectins"/>
    <property type="match status" value="1"/>
</dbReference>
<proteinExistence type="predicted"/>
<feature type="signal peptide" evidence="1">
    <location>
        <begin position="1"/>
        <end position="30"/>
    </location>
</feature>
<protein>
    <recommendedName>
        <fullName evidence="2">Ricin B lectin domain-containing protein</fullName>
    </recommendedName>
</protein>
<name>A0A919K9G9_9ACTN</name>
<evidence type="ECO:0000259" key="2">
    <source>
        <dbReference type="SMART" id="SM00458"/>
    </source>
</evidence>
<dbReference type="Proteomes" id="UP000636960">
    <property type="component" value="Unassembled WGS sequence"/>
</dbReference>
<dbReference type="InterPro" id="IPR036278">
    <property type="entry name" value="Sialidase_sf"/>
</dbReference>
<dbReference type="PANTHER" id="PTHR38792">
    <property type="entry name" value="BNR/ASP-BOX REPEAT DOMAIN PROTEIN (AFU_ORTHOLOGUE AFUA_7G06430)-RELATED"/>
    <property type="match status" value="1"/>
</dbReference>
<dbReference type="RefSeq" id="WP_239163522.1">
    <property type="nucleotide sequence ID" value="NZ_BOMV01000101.1"/>
</dbReference>
<dbReference type="EMBL" id="BOMV01000101">
    <property type="protein sequence ID" value="GIF01291.1"/>
    <property type="molecule type" value="Genomic_DNA"/>
</dbReference>
<dbReference type="Pfam" id="PF14200">
    <property type="entry name" value="RicinB_lectin_2"/>
    <property type="match status" value="2"/>
</dbReference>
<sequence>MTLAKKALAGTFVASLMLGAVALSTIPAAASPTPQTFYQLPSNAQCTKGLGNCVVYPKAASLPNGRLVAAFEKATIGPTGSAYDQTIPIYKSDDNNTTWQLLANVRAPAFMGGPARYTSNWTNPYLYVMPQTVGSLTAGTLLLASVVSGEDEYFRERKAANPSWQPSNDGDRRDMAIALYRSTNNGASWSFVNIIATGGWQGGSAGAIGTNVATANNSRQVDPVWEPYLMVHNNELIAYYSDENDYTGYNGDGSLNLRGDNNSAPDSHGQVVAHREWDGNTATPWSVPYADVAGGTQTVAGMNQIGSGRPGMPNVVPTTNGQWLLTFEYFGGGQNVKQKIFADPLNFRATGGAGGTDIGALPVTSGSPGLATGGSPVVIRLPDGRLVYNAAGSGDVWVNSSGGSTGPWTRQTTPVGAGYSRNLTWHQPSGRVVILSAGWPNGGIITQVDIAPGSGSGAYYERITNRHSGLVVDVNEHSTADGGNVQQWTWNGTDNQQWEFQNAGGGYFRIVNRNSGKCLDVNTASTADGANVVQWACSNGTNQQWQVVATGAFGQLRARHSGKCLDVNAWSTVNGGNIQQWTCNGANNQLWSFAAA</sequence>
<dbReference type="PROSITE" id="PS50231">
    <property type="entry name" value="RICIN_B_LECTIN"/>
    <property type="match status" value="1"/>
</dbReference>
<reference evidence="3" key="1">
    <citation type="submission" date="2021-01" db="EMBL/GenBank/DDBJ databases">
        <title>Whole genome shotgun sequence of Actinoplanes rishiriensis NBRC 108556.</title>
        <authorList>
            <person name="Komaki H."/>
            <person name="Tamura T."/>
        </authorList>
    </citation>
    <scope>NUCLEOTIDE SEQUENCE</scope>
    <source>
        <strain evidence="3">NBRC 108556</strain>
    </source>
</reference>
<evidence type="ECO:0000256" key="1">
    <source>
        <dbReference type="SAM" id="SignalP"/>
    </source>
</evidence>
<dbReference type="Gene3D" id="2.80.10.50">
    <property type="match status" value="3"/>
</dbReference>